<feature type="domain" description="Flagellin C-terminal" evidence="6">
    <location>
        <begin position="358"/>
        <end position="443"/>
    </location>
</feature>
<evidence type="ECO:0000259" key="5">
    <source>
        <dbReference type="Pfam" id="PF00669"/>
    </source>
</evidence>
<dbReference type="RefSeq" id="WP_013840861.1">
    <property type="nucleotide sequence ID" value="NC_015589.1"/>
</dbReference>
<dbReference type="GO" id="GO:0009288">
    <property type="term" value="C:bacterial-type flagellum"/>
    <property type="evidence" value="ECO:0007669"/>
    <property type="project" value="UniProtKB-SubCell"/>
</dbReference>
<reference evidence="7 8" key="2">
    <citation type="journal article" date="2012" name="Stand. Genomic Sci.">
        <title>Complete genome sequence of the sulfate-reducing firmicute Desulfotomaculum ruminis type strain (DL(T)).</title>
        <authorList>
            <person name="Spring S."/>
            <person name="Visser M."/>
            <person name="Lu M."/>
            <person name="Copeland A."/>
            <person name="Lapidus A."/>
            <person name="Lucas S."/>
            <person name="Cheng J.F."/>
            <person name="Han C."/>
            <person name="Tapia R."/>
            <person name="Goodwin L.A."/>
            <person name="Pitluck S."/>
            <person name="Ivanova N."/>
            <person name="Land M."/>
            <person name="Hauser L."/>
            <person name="Larimer F."/>
            <person name="Rohde M."/>
            <person name="Goker M."/>
            <person name="Detter J.C."/>
            <person name="Kyrpides N.C."/>
            <person name="Woyke T."/>
            <person name="Schaap P.J."/>
            <person name="Plugge C.M."/>
            <person name="Muyzer G."/>
            <person name="Kuever J."/>
            <person name="Pereira I.A."/>
            <person name="Parshina S.N."/>
            <person name="Bernier-Latmani R."/>
            <person name="Stams A.J."/>
            <person name="Klenk H.P."/>
        </authorList>
    </citation>
    <scope>NUCLEOTIDE SEQUENCE [LARGE SCALE GENOMIC DNA]</scope>
    <source>
        <strain evidence="8">ATCC 23193 / DSM 2154 / NCIB 8452 / DL</strain>
    </source>
</reference>
<protein>
    <recommendedName>
        <fullName evidence="2 4">Flagellin</fullName>
    </recommendedName>
</protein>
<dbReference type="SUPFAM" id="SSF64518">
    <property type="entry name" value="Phase 1 flagellin"/>
    <property type="match status" value="1"/>
</dbReference>
<evidence type="ECO:0000256" key="1">
    <source>
        <dbReference type="ARBA" id="ARBA00005709"/>
    </source>
</evidence>
<dbReference type="GO" id="GO:0005198">
    <property type="term" value="F:structural molecule activity"/>
    <property type="evidence" value="ECO:0007669"/>
    <property type="project" value="UniProtKB-UniRule"/>
</dbReference>
<dbReference type="Pfam" id="PF00700">
    <property type="entry name" value="Flagellin_C"/>
    <property type="match status" value="1"/>
</dbReference>
<dbReference type="HOGENOM" id="CLU_011142_3_2_9"/>
<keyword evidence="8" id="KW-1185">Reference proteome</keyword>
<dbReference type="EMBL" id="CP002780">
    <property type="protein sequence ID" value="AEG59088.1"/>
    <property type="molecule type" value="Genomic_DNA"/>
</dbReference>
<dbReference type="AlphaFoldDB" id="F6DV22"/>
<evidence type="ECO:0000313" key="8">
    <source>
        <dbReference type="Proteomes" id="UP000009234"/>
    </source>
</evidence>
<evidence type="ECO:0000256" key="4">
    <source>
        <dbReference type="RuleBase" id="RU362073"/>
    </source>
</evidence>
<keyword evidence="7" id="KW-0966">Cell projection</keyword>
<dbReference type="PRINTS" id="PR00207">
    <property type="entry name" value="FLAGELLIN"/>
</dbReference>
<dbReference type="eggNOG" id="COG1344">
    <property type="taxonomic scope" value="Bacteria"/>
</dbReference>
<comment type="similarity">
    <text evidence="1 4">Belongs to the bacterial flagellin family.</text>
</comment>
<dbReference type="InterPro" id="IPR001492">
    <property type="entry name" value="Flagellin"/>
</dbReference>
<dbReference type="Proteomes" id="UP000009234">
    <property type="component" value="Chromosome"/>
</dbReference>
<keyword evidence="7" id="KW-0282">Flagellum</keyword>
<evidence type="ECO:0000256" key="2">
    <source>
        <dbReference type="ARBA" id="ARBA00020110"/>
    </source>
</evidence>
<dbReference type="InterPro" id="IPR046358">
    <property type="entry name" value="Flagellin_C"/>
</dbReference>
<evidence type="ECO:0000313" key="7">
    <source>
        <dbReference type="EMBL" id="AEG59088.1"/>
    </source>
</evidence>
<reference evidence="8" key="1">
    <citation type="submission" date="2011-05" db="EMBL/GenBank/DDBJ databases">
        <title>Complete sequence of Desulfotomaculum ruminis DSM 2154.</title>
        <authorList>
            <person name="Lucas S."/>
            <person name="Copeland A."/>
            <person name="Lapidus A."/>
            <person name="Cheng J.-F."/>
            <person name="Goodwin L."/>
            <person name="Pitluck S."/>
            <person name="Lu M."/>
            <person name="Detter J.C."/>
            <person name="Han C."/>
            <person name="Tapia R."/>
            <person name="Land M."/>
            <person name="Hauser L."/>
            <person name="Kyrpides N."/>
            <person name="Ivanova N."/>
            <person name="Mikhailova N."/>
            <person name="Pagani I."/>
            <person name="Stams A.J.M."/>
            <person name="Plugge C.M."/>
            <person name="Muyzer G."/>
            <person name="Kuever J."/>
            <person name="Parshina S.N."/>
            <person name="Ivanova A.E."/>
            <person name="Nazina T.N."/>
            <person name="Brambilla E."/>
            <person name="Spring S."/>
            <person name="Klenk H.-P."/>
            <person name="Woyke T."/>
        </authorList>
    </citation>
    <scope>NUCLEOTIDE SEQUENCE [LARGE SCALE GENOMIC DNA]</scope>
    <source>
        <strain evidence="8">ATCC 23193 / DSM 2154 / NCIB 8452 / DL</strain>
    </source>
</reference>
<keyword evidence="7" id="KW-0969">Cilium</keyword>
<dbReference type="STRING" id="696281.Desru_0809"/>
<proteinExistence type="inferred from homology"/>
<comment type="function">
    <text evidence="4">Flagellin is the subunit protein which polymerizes to form the filaments of bacterial flagella.</text>
</comment>
<dbReference type="InterPro" id="IPR001029">
    <property type="entry name" value="Flagellin_N"/>
</dbReference>
<dbReference type="Gene3D" id="1.20.1330.10">
    <property type="entry name" value="f41 fragment of flagellin, N-terminal domain"/>
    <property type="match status" value="1"/>
</dbReference>
<dbReference type="Gene3D" id="6.10.10.10">
    <property type="entry name" value="Flagellar export chaperone, C-terminal domain"/>
    <property type="match status" value="1"/>
</dbReference>
<dbReference type="OrthoDB" id="9796789at2"/>
<comment type="subcellular location">
    <subcellularLocation>
        <location evidence="4">Secreted</location>
    </subcellularLocation>
    <subcellularLocation>
        <location evidence="4">Bacterial flagellum</location>
    </subcellularLocation>
</comment>
<evidence type="ECO:0000259" key="6">
    <source>
        <dbReference type="Pfam" id="PF00700"/>
    </source>
</evidence>
<dbReference type="KEGG" id="dru:Desru_0809"/>
<dbReference type="InterPro" id="IPR042187">
    <property type="entry name" value="Flagellin_C_sub2"/>
</dbReference>
<feature type="domain" description="Flagellin N-terminal" evidence="5">
    <location>
        <begin position="3"/>
        <end position="140"/>
    </location>
</feature>
<dbReference type="PANTHER" id="PTHR42792">
    <property type="entry name" value="FLAGELLIN"/>
    <property type="match status" value="1"/>
</dbReference>
<dbReference type="PANTHER" id="PTHR42792:SF2">
    <property type="entry name" value="FLAGELLIN"/>
    <property type="match status" value="1"/>
</dbReference>
<name>F6DV22_DESRL</name>
<organism evidence="7 8">
    <name type="scientific">Desulforamulus ruminis (strain ATCC 23193 / DSM 2154 / NCIMB 8452 / DL)</name>
    <name type="common">Desulfotomaculum ruminis</name>
    <dbReference type="NCBI Taxonomy" id="696281"/>
    <lineage>
        <taxon>Bacteria</taxon>
        <taxon>Bacillati</taxon>
        <taxon>Bacillota</taxon>
        <taxon>Clostridia</taxon>
        <taxon>Eubacteriales</taxon>
        <taxon>Peptococcaceae</taxon>
        <taxon>Desulforamulus</taxon>
    </lineage>
</organism>
<keyword evidence="3 4" id="KW-0975">Bacterial flagellum</keyword>
<gene>
    <name evidence="7" type="ordered locus">Desru_0809</name>
</gene>
<sequence length="445" mass="48900">MIIQHNLSALNTYNHFNKANMFLSKAAEKLSSGLRINQACDDAAGLAISEKMRAQIRGLYQAQRNIQDGISLIQTVEGALAEIENSNLQRMRELAVQASNGTVTDQERQMIQREISQIIDEIEAVADNTEFNGKKLLNGPNVQITPGETTVVAKTEVITPAIGVIGVYILDYTQNLSSTLAFGLEASPANTHSNAMFSFSNPPVKPNYIYSPLGTDTQSTLENLVATFNSIKNDTSGDPDITLHKNFINDNNIQIRLYGMDVIVLTADTEIYFNQMPAGPDGSRLMSGCWWAVAGYTVDFTYHELQTTPSEINIMDTILQVGPNSQDIFKIALPNAKTSQIGINNIDVTNQSNAEQAISMIDQAIDTILAERSKFGAYQNALEHILRNVANSSENLTSAESRVRDADMAKEMMGFLKESILLEASQALLQQANQSQDRILNLLKS</sequence>
<dbReference type="GO" id="GO:0005576">
    <property type="term" value="C:extracellular region"/>
    <property type="evidence" value="ECO:0007669"/>
    <property type="project" value="UniProtKB-SubCell"/>
</dbReference>
<evidence type="ECO:0000256" key="3">
    <source>
        <dbReference type="ARBA" id="ARBA00023143"/>
    </source>
</evidence>
<keyword evidence="4" id="KW-0964">Secreted</keyword>
<dbReference type="Pfam" id="PF00669">
    <property type="entry name" value="Flagellin_N"/>
    <property type="match status" value="1"/>
</dbReference>
<accession>F6DV22</accession>